<dbReference type="GO" id="GO:0022625">
    <property type="term" value="C:cytosolic large ribosomal subunit"/>
    <property type="evidence" value="ECO:0007669"/>
    <property type="project" value="TreeGrafter"/>
</dbReference>
<dbReference type="AlphaFoldDB" id="C6HW97"/>
<protein>
    <recommendedName>
        <fullName evidence="4">Large ribosomal subunit protein uL15</fullName>
    </recommendedName>
</protein>
<comment type="function">
    <text evidence="4">Binds to the 23S rRNA.</text>
</comment>
<accession>C6HW97</accession>
<dbReference type="HAMAP" id="MF_01341">
    <property type="entry name" value="Ribosomal_uL15"/>
    <property type="match status" value="1"/>
</dbReference>
<name>C6HW97_9BACT</name>
<evidence type="ECO:0000256" key="5">
    <source>
        <dbReference type="SAM" id="MobiDB-lite"/>
    </source>
</evidence>
<dbReference type="InterPro" id="IPR021131">
    <property type="entry name" value="Ribosomal_uL15/eL18"/>
</dbReference>
<dbReference type="NCBIfam" id="TIGR01071">
    <property type="entry name" value="rplO_bact"/>
    <property type="match status" value="1"/>
</dbReference>
<dbReference type="InterPro" id="IPR005749">
    <property type="entry name" value="Ribosomal_uL15_bac-type"/>
</dbReference>
<feature type="region of interest" description="Disordered" evidence="5">
    <location>
        <begin position="1"/>
        <end position="51"/>
    </location>
</feature>
<dbReference type="PANTHER" id="PTHR12934">
    <property type="entry name" value="50S RIBOSOMAL PROTEIN L15"/>
    <property type="match status" value="1"/>
</dbReference>
<organism evidence="7 8">
    <name type="scientific">Leptospirillum ferrodiazotrophum</name>
    <dbReference type="NCBI Taxonomy" id="412449"/>
    <lineage>
        <taxon>Bacteria</taxon>
        <taxon>Pseudomonadati</taxon>
        <taxon>Nitrospirota</taxon>
        <taxon>Nitrospiria</taxon>
        <taxon>Nitrospirales</taxon>
        <taxon>Nitrospiraceae</taxon>
        <taxon>Leptospirillum</taxon>
    </lineage>
</organism>
<keyword evidence="3 4" id="KW-0687">Ribonucleoprotein</keyword>
<dbReference type="PANTHER" id="PTHR12934:SF11">
    <property type="entry name" value="LARGE RIBOSOMAL SUBUNIT PROTEIN UL15M"/>
    <property type="match status" value="1"/>
</dbReference>
<comment type="similarity">
    <text evidence="1 4">Belongs to the universal ribosomal protein uL15 family.</text>
</comment>
<dbReference type="GO" id="GO:0003735">
    <property type="term" value="F:structural constituent of ribosome"/>
    <property type="evidence" value="ECO:0007669"/>
    <property type="project" value="InterPro"/>
</dbReference>
<feature type="domain" description="Large ribosomal subunit protein uL15/eL18" evidence="6">
    <location>
        <begin position="76"/>
        <end position="148"/>
    </location>
</feature>
<dbReference type="InterPro" id="IPR036227">
    <property type="entry name" value="Ribosomal_uL15/eL18_sf"/>
</dbReference>
<gene>
    <name evidence="4" type="primary">rplO</name>
    <name evidence="7" type="ORF">UBAL3_80420025</name>
</gene>
<comment type="subunit">
    <text evidence="4">Part of the 50S ribosomal subunit.</text>
</comment>
<evidence type="ECO:0000256" key="2">
    <source>
        <dbReference type="ARBA" id="ARBA00022980"/>
    </source>
</evidence>
<evidence type="ECO:0000313" key="8">
    <source>
        <dbReference type="Proteomes" id="UP000009374"/>
    </source>
</evidence>
<keyword evidence="4" id="KW-0694">RNA-binding</keyword>
<dbReference type="SUPFAM" id="SSF52080">
    <property type="entry name" value="Ribosomal proteins L15p and L18e"/>
    <property type="match status" value="1"/>
</dbReference>
<dbReference type="GO" id="GO:0006412">
    <property type="term" value="P:translation"/>
    <property type="evidence" value="ECO:0007669"/>
    <property type="project" value="UniProtKB-UniRule"/>
</dbReference>
<keyword evidence="8" id="KW-1185">Reference proteome</keyword>
<evidence type="ECO:0000256" key="3">
    <source>
        <dbReference type="ARBA" id="ARBA00023274"/>
    </source>
</evidence>
<dbReference type="Proteomes" id="UP000009374">
    <property type="component" value="Unassembled WGS sequence"/>
</dbReference>
<feature type="compositionally biased region" description="Basic and acidic residues" evidence="5">
    <location>
        <begin position="1"/>
        <end position="12"/>
    </location>
</feature>
<evidence type="ECO:0000256" key="1">
    <source>
        <dbReference type="ARBA" id="ARBA00007320"/>
    </source>
</evidence>
<dbReference type="Pfam" id="PF00828">
    <property type="entry name" value="Ribosomal_L27A"/>
    <property type="match status" value="1"/>
</dbReference>
<dbReference type="EMBL" id="GG693869">
    <property type="protein sequence ID" value="EES53075.1"/>
    <property type="molecule type" value="Genomic_DNA"/>
</dbReference>
<evidence type="ECO:0000313" key="7">
    <source>
        <dbReference type="EMBL" id="EES53075.1"/>
    </source>
</evidence>
<evidence type="ECO:0000259" key="6">
    <source>
        <dbReference type="Pfam" id="PF00828"/>
    </source>
</evidence>
<sequence>MKFHDLKPADGAKHRKKRVGRGIGSGHGKTSTKGHKGQGARSGGTKPLGFEGGQTPLFLRIPKRGFTPLDDIEVLVINISRLEDFSFPENKVNIENLLDLNVIKAPKSKKFTVKILGNGEPSKPYFIDGISMSRTVEEKILRTGGAIV</sequence>
<dbReference type="Gene3D" id="3.100.10.10">
    <property type="match status" value="1"/>
</dbReference>
<keyword evidence="4" id="KW-0699">rRNA-binding</keyword>
<evidence type="ECO:0000256" key="4">
    <source>
        <dbReference type="HAMAP-Rule" id="MF_01341"/>
    </source>
</evidence>
<dbReference type="GO" id="GO:0019843">
    <property type="term" value="F:rRNA binding"/>
    <property type="evidence" value="ECO:0007669"/>
    <property type="project" value="UniProtKB-UniRule"/>
</dbReference>
<reference evidence="7 8" key="1">
    <citation type="journal article" date="2009" name="Appl. Environ. Microbiol.">
        <title>Community genomic and proteomic analyses of chemoautotrophic iron-oxidizing "Leptospirillum rubarum" (Group II) and "Leptospirillum ferrodiazotrophum" (Group III) bacteria in acid mine drainage biofilms.</title>
        <authorList>
            <person name="Goltsman D.S."/>
            <person name="Denef V.J."/>
            <person name="Singer S.W."/>
            <person name="VerBerkmoes N.C."/>
            <person name="Lefsrud M."/>
            <person name="Mueller R.S."/>
            <person name="Dick G.J."/>
            <person name="Sun C.L."/>
            <person name="Wheeler K.E."/>
            <person name="Zemla A."/>
            <person name="Baker B.J."/>
            <person name="Hauser L."/>
            <person name="Land M."/>
            <person name="Shah M.B."/>
            <person name="Thelen M.P."/>
            <person name="Hettich R.L."/>
            <person name="Banfield J.F."/>
        </authorList>
    </citation>
    <scope>NUCLEOTIDE SEQUENCE [LARGE SCALE GENOMIC DNA]</scope>
</reference>
<dbReference type="InterPro" id="IPR030878">
    <property type="entry name" value="Ribosomal_uL15"/>
</dbReference>
<proteinExistence type="inferred from homology"/>
<keyword evidence="2 4" id="KW-0689">Ribosomal protein</keyword>